<feature type="coiled-coil region" evidence="1">
    <location>
        <begin position="430"/>
        <end position="457"/>
    </location>
</feature>
<keyword evidence="1" id="KW-0175">Coiled coil</keyword>
<evidence type="ECO:0000259" key="3">
    <source>
        <dbReference type="Pfam" id="PF13514"/>
    </source>
</evidence>
<feature type="coiled-coil region" evidence="1">
    <location>
        <begin position="491"/>
        <end position="567"/>
    </location>
</feature>
<accession>A0A6P1TMA8</accession>
<dbReference type="Proteomes" id="UP000464314">
    <property type="component" value="Chromosome"/>
</dbReference>
<evidence type="ECO:0000313" key="5">
    <source>
        <dbReference type="Proteomes" id="UP000464314"/>
    </source>
</evidence>
<dbReference type="Gene3D" id="3.40.50.300">
    <property type="entry name" value="P-loop containing nucleotide triphosphate hydrolases"/>
    <property type="match status" value="2"/>
</dbReference>
<dbReference type="RefSeq" id="WP_161837304.1">
    <property type="nucleotide sequence ID" value="NZ_CP048000.1"/>
</dbReference>
<evidence type="ECO:0000313" key="4">
    <source>
        <dbReference type="EMBL" id="QHQ60468.1"/>
    </source>
</evidence>
<keyword evidence="5" id="KW-1185">Reference proteome</keyword>
<organism evidence="4 5">
    <name type="scientific">Anaerocolumna sedimenticola</name>
    <dbReference type="NCBI Taxonomy" id="2696063"/>
    <lineage>
        <taxon>Bacteria</taxon>
        <taxon>Bacillati</taxon>
        <taxon>Bacillota</taxon>
        <taxon>Clostridia</taxon>
        <taxon>Lachnospirales</taxon>
        <taxon>Lachnospiraceae</taxon>
        <taxon>Anaerocolumna</taxon>
    </lineage>
</organism>
<gene>
    <name evidence="4" type="ORF">Ana3638_06530</name>
</gene>
<protein>
    <submittedName>
        <fullName evidence="4">AAA family ATPase</fullName>
    </submittedName>
</protein>
<reference evidence="4 5" key="1">
    <citation type="submission" date="2020-01" db="EMBL/GenBank/DDBJ databases">
        <title>Genome analysis of Anaerocolumna sp. CBA3638.</title>
        <authorList>
            <person name="Kim J."/>
            <person name="Roh S.W."/>
        </authorList>
    </citation>
    <scope>NUCLEOTIDE SEQUENCE [LARGE SCALE GENOMIC DNA]</scope>
    <source>
        <strain evidence="4 5">CBA3638</strain>
    </source>
</reference>
<keyword evidence="2" id="KW-0812">Transmembrane</keyword>
<dbReference type="InterPro" id="IPR027417">
    <property type="entry name" value="P-loop_NTPase"/>
</dbReference>
<keyword evidence="2" id="KW-0472">Membrane</keyword>
<feature type="coiled-coil region" evidence="1">
    <location>
        <begin position="178"/>
        <end position="205"/>
    </location>
</feature>
<dbReference type="PANTHER" id="PTHR41259:SF1">
    <property type="entry name" value="DOUBLE-STRAND BREAK REPAIR RAD50 ATPASE, PUTATIVE-RELATED"/>
    <property type="match status" value="1"/>
</dbReference>
<feature type="domain" description="YhaN AAA" evidence="3">
    <location>
        <begin position="1"/>
        <end position="201"/>
    </location>
</feature>
<dbReference type="EMBL" id="CP048000">
    <property type="protein sequence ID" value="QHQ60468.1"/>
    <property type="molecule type" value="Genomic_DNA"/>
</dbReference>
<dbReference type="InterPro" id="IPR038734">
    <property type="entry name" value="YhaN_AAA"/>
</dbReference>
<evidence type="ECO:0000256" key="1">
    <source>
        <dbReference type="SAM" id="Coils"/>
    </source>
</evidence>
<dbReference type="KEGG" id="anr:Ana3638_06530"/>
<proteinExistence type="predicted"/>
<dbReference type="PANTHER" id="PTHR41259">
    <property type="entry name" value="DOUBLE-STRAND BREAK REPAIR RAD50 ATPASE, PUTATIVE-RELATED"/>
    <property type="match status" value="1"/>
</dbReference>
<evidence type="ECO:0000256" key="2">
    <source>
        <dbReference type="SAM" id="Phobius"/>
    </source>
</evidence>
<feature type="transmembrane region" description="Helical" evidence="2">
    <location>
        <begin position="360"/>
        <end position="379"/>
    </location>
</feature>
<dbReference type="Pfam" id="PF13514">
    <property type="entry name" value="AAA_27"/>
    <property type="match status" value="1"/>
</dbReference>
<name>A0A6P1TMA8_9FIRM</name>
<feature type="coiled-coil region" evidence="1">
    <location>
        <begin position="258"/>
        <end position="324"/>
    </location>
</feature>
<sequence length="713" mass="82450">MQLRELRLNDFGKFHNRSLRLKKGINLIYGENEAGKSTIHSFVKGMLFGIEKQRGRASKDDTYEKFLPWDNAGSYKGSLDIEISGKNIRIIRNFEKSSKNNSIIDLDTGRELQLSPEELAGLYGGLTEAGYRNTISIEQLKSRTDQDLVEEVRNYITNLSLSKSKEVDVTKALNYLQDKRKELESRQLKSKITALEKEIEEGLKKEALADKLSLQLKETAKQEKLLTQQRNSPQNNVYYNKYSSFNEYLACLEQFPIIKEKYNILKEVNQQAELLKEKLTSIEVRFHEYQGDISVALKDSINELDSLKYESKTLEEEKSAYDRKSESELNQIKKNRISISFLPGLTGAAGSLIFMGKNNLLMGLSAALLFTAILLYLLFTGRVRKMQKDIDVKNGGYEKALNSIQEKAKNILNKCGAENEKSLNLKYEEALRQEMSYEHLQKQKKEYMEQEQLLKKRAAGLEPEIMEYIRKILVPSNQNVIPFNLMDDVRMSELEEFIRKQKQEIKEKQEANTKELETIRIKKEKLKWELVTLEDNEDSLLRNQELYKELLEKKKETDLELEAIQLSIDTIQQLSIDIHDSFGRKLNDLVSNLTGEITDHKYLDIKIDEKLNIKVGYKDNYVLLNKLSAGTIEQFYFALRIAISDLVYGQGNMPILLDDCFALYDDKRTRGALTFLAEGRQGQVIIFTCHNREKDIMDELNMNYNYIDLSANS</sequence>
<keyword evidence="2" id="KW-1133">Transmembrane helix</keyword>
<dbReference type="SUPFAM" id="SSF52540">
    <property type="entry name" value="P-loop containing nucleoside triphosphate hydrolases"/>
    <property type="match status" value="1"/>
</dbReference>
<dbReference type="AlphaFoldDB" id="A0A6P1TMA8"/>